<feature type="compositionally biased region" description="Acidic residues" evidence="9">
    <location>
        <begin position="143"/>
        <end position="152"/>
    </location>
</feature>
<feature type="transmembrane region" description="Helical" evidence="10">
    <location>
        <begin position="337"/>
        <end position="363"/>
    </location>
</feature>
<name>A0A1B9J1A3_9TREE</name>
<keyword evidence="7 10" id="KW-1133">Transmembrane helix</keyword>
<proteinExistence type="inferred from homology"/>
<feature type="compositionally biased region" description="Basic and acidic residues" evidence="9">
    <location>
        <begin position="132"/>
        <end position="142"/>
    </location>
</feature>
<protein>
    <submittedName>
        <fullName evidence="11">OPT family small oligopeptide transporter</fullName>
    </submittedName>
</protein>
<evidence type="ECO:0000256" key="9">
    <source>
        <dbReference type="SAM" id="MobiDB-lite"/>
    </source>
</evidence>
<feature type="transmembrane region" description="Helical" evidence="10">
    <location>
        <begin position="297"/>
        <end position="316"/>
    </location>
</feature>
<feature type="transmembrane region" description="Helical" evidence="10">
    <location>
        <begin position="273"/>
        <end position="291"/>
    </location>
</feature>
<evidence type="ECO:0000256" key="6">
    <source>
        <dbReference type="ARBA" id="ARBA00022927"/>
    </source>
</evidence>
<evidence type="ECO:0000256" key="10">
    <source>
        <dbReference type="SAM" id="Phobius"/>
    </source>
</evidence>
<feature type="transmembrane region" description="Helical" evidence="10">
    <location>
        <begin position="537"/>
        <end position="558"/>
    </location>
</feature>
<dbReference type="NCBIfam" id="TIGR00727">
    <property type="entry name" value="ISP4_OPT"/>
    <property type="match status" value="1"/>
</dbReference>
<dbReference type="AlphaFoldDB" id="A0A1B9J1A3"/>
<evidence type="ECO:0000256" key="3">
    <source>
        <dbReference type="ARBA" id="ARBA00022448"/>
    </source>
</evidence>
<feature type="transmembrane region" description="Helical" evidence="10">
    <location>
        <begin position="486"/>
        <end position="507"/>
    </location>
</feature>
<evidence type="ECO:0000256" key="7">
    <source>
        <dbReference type="ARBA" id="ARBA00022989"/>
    </source>
</evidence>
<organism evidence="11 12">
    <name type="scientific">Kwoniella mangroviensis CBS 10435</name>
    <dbReference type="NCBI Taxonomy" id="1331196"/>
    <lineage>
        <taxon>Eukaryota</taxon>
        <taxon>Fungi</taxon>
        <taxon>Dikarya</taxon>
        <taxon>Basidiomycota</taxon>
        <taxon>Agaricomycotina</taxon>
        <taxon>Tremellomycetes</taxon>
        <taxon>Tremellales</taxon>
        <taxon>Cryptococcaceae</taxon>
        <taxon>Kwoniella</taxon>
    </lineage>
</organism>
<keyword evidence="12" id="KW-1185">Reference proteome</keyword>
<evidence type="ECO:0000256" key="5">
    <source>
        <dbReference type="ARBA" id="ARBA00022856"/>
    </source>
</evidence>
<keyword evidence="5" id="KW-0571">Peptide transport</keyword>
<feature type="transmembrane region" description="Helical" evidence="10">
    <location>
        <begin position="747"/>
        <end position="775"/>
    </location>
</feature>
<feature type="transmembrane region" description="Helical" evidence="10">
    <location>
        <begin position="409"/>
        <end position="432"/>
    </location>
</feature>
<keyword evidence="8 10" id="KW-0472">Membrane</keyword>
<sequence length="861" mass="97910">MPDRHRTPHPYGQALPEPDNQISMKVHRRDSVDSNWTFDGMTGRPIRSPQDQVPTRDSLPISKGMEEARDERMTEGGGTEENKENKENKENGGVGGNDENDESEEPLRKSFWDPNLSDPSPQVADQTLHCTHSTERQEIQEEKDQEEDEDSPYPEVRTSVHPTDNPYLPVSTIRAWFLGIIMSIVLPGINQFFIYRYPNVLVPGIVAQLVVHPLGLLLAKLPRRGRWKWVNPCDWNYKEHTLVYIMANVSAGSAYATDIIATQKFFYNQNWGWGYNLLLVLSTQMIGFSFAGVLHKILVTPASMIWPATLVNTALFNTLHSRSRPQTSRAKSNSRQVFFYITAGLMFVWSFFPSYLFTALSMFDWVTWIKPTSQIVNLLFGYQSGVGMSILTLDWGMMASVGNPLATPWWVTGNVLGGFLFFIWFLGPILYYSNVFYAKYLPFSSASVFDNTANTYNITRVVDDNPTLDVLAYEGYSPVYMSLSSALSYGLNFAAITATVVHSILLFRHQVWHHLRMPPSKSDIHARLSSVYPSVPGWWYLCIFVINLILAIITIKVWPTGLPVWELFVAIVLAGVMVLPIGLIQAITNMQVGLNVISEIIIGAMIPGKPVAMMIFKTYGYITTTQALGFIQDLKIAHYMHIPPRHIFFAQVIACIVGSITQLLVQVWVFENVPDICSAKSERWWCPHTRTFFSASVLYGLIGPRRLFGVESLYKHLNWFYLLGAIMPLITWWMARRWPRVGFQYVCWPVVFSCVSLLPPYLPINFISFCIVGFITQYYVRRHYFNWWSRYNYTLSAALTCGYALCIIVIFFTLQLPKDGKIGQNLQNWWGNTIYLNTLDGKGGVASAAIHLKEGEKFGSN</sequence>
<evidence type="ECO:0000256" key="1">
    <source>
        <dbReference type="ARBA" id="ARBA00004141"/>
    </source>
</evidence>
<reference evidence="11 12" key="1">
    <citation type="submission" date="2013-07" db="EMBL/GenBank/DDBJ databases">
        <title>The Genome Sequence of Kwoniella mangroviensis CBS10435.</title>
        <authorList>
            <consortium name="The Broad Institute Genome Sequencing Platform"/>
            <person name="Cuomo C."/>
            <person name="Litvintseva A."/>
            <person name="Chen Y."/>
            <person name="Heitman J."/>
            <person name="Sun S."/>
            <person name="Springer D."/>
            <person name="Dromer F."/>
            <person name="Young S.K."/>
            <person name="Zeng Q."/>
            <person name="Gargeya S."/>
            <person name="Fitzgerald M."/>
            <person name="Abouelleil A."/>
            <person name="Alvarado L."/>
            <person name="Berlin A.M."/>
            <person name="Chapman S.B."/>
            <person name="Dewar J."/>
            <person name="Goldberg J."/>
            <person name="Griggs A."/>
            <person name="Gujja S."/>
            <person name="Hansen M."/>
            <person name="Howarth C."/>
            <person name="Imamovic A."/>
            <person name="Larimer J."/>
            <person name="McCowan C."/>
            <person name="Murphy C."/>
            <person name="Pearson M."/>
            <person name="Priest M."/>
            <person name="Roberts A."/>
            <person name="Saif S."/>
            <person name="Shea T."/>
            <person name="Sykes S."/>
            <person name="Wortman J."/>
            <person name="Nusbaum C."/>
            <person name="Birren B."/>
        </authorList>
    </citation>
    <scope>NUCLEOTIDE SEQUENCE [LARGE SCALE GENOMIC DNA]</scope>
    <source>
        <strain evidence="11 12">CBS 10435</strain>
    </source>
</reference>
<dbReference type="InterPro" id="IPR004648">
    <property type="entry name" value="Oligpept_transpt"/>
</dbReference>
<feature type="transmembrane region" description="Helical" evidence="10">
    <location>
        <begin position="648"/>
        <end position="670"/>
    </location>
</feature>
<evidence type="ECO:0000256" key="2">
    <source>
        <dbReference type="ARBA" id="ARBA00008807"/>
    </source>
</evidence>
<feature type="transmembrane region" description="Helical" evidence="10">
    <location>
        <begin position="375"/>
        <end position="397"/>
    </location>
</feature>
<evidence type="ECO:0000256" key="4">
    <source>
        <dbReference type="ARBA" id="ARBA00022692"/>
    </source>
</evidence>
<dbReference type="OrthoDB" id="9986677at2759"/>
<feature type="transmembrane region" description="Helical" evidence="10">
    <location>
        <begin position="596"/>
        <end position="616"/>
    </location>
</feature>
<feature type="transmembrane region" description="Helical" evidence="10">
    <location>
        <begin position="200"/>
        <end position="219"/>
    </location>
</feature>
<evidence type="ECO:0000313" key="12">
    <source>
        <dbReference type="Proteomes" id="UP000092583"/>
    </source>
</evidence>
<dbReference type="PANTHER" id="PTHR22601">
    <property type="entry name" value="ISP4 LIKE PROTEIN"/>
    <property type="match status" value="1"/>
</dbReference>
<keyword evidence="4 10" id="KW-0812">Transmembrane</keyword>
<feature type="transmembrane region" description="Helical" evidence="10">
    <location>
        <begin position="795"/>
        <end position="814"/>
    </location>
</feature>
<keyword evidence="3" id="KW-0813">Transport</keyword>
<dbReference type="EMBL" id="KI669459">
    <property type="protein sequence ID" value="OCF61561.1"/>
    <property type="molecule type" value="Genomic_DNA"/>
</dbReference>
<feature type="compositionally biased region" description="Basic and acidic residues" evidence="9">
    <location>
        <begin position="64"/>
        <end position="90"/>
    </location>
</feature>
<dbReference type="InterPro" id="IPR004813">
    <property type="entry name" value="OPT"/>
</dbReference>
<feature type="transmembrane region" description="Helical" evidence="10">
    <location>
        <begin position="719"/>
        <end position="735"/>
    </location>
</feature>
<evidence type="ECO:0000256" key="8">
    <source>
        <dbReference type="ARBA" id="ARBA00023136"/>
    </source>
</evidence>
<dbReference type="GO" id="GO:0035673">
    <property type="term" value="F:oligopeptide transmembrane transporter activity"/>
    <property type="evidence" value="ECO:0007669"/>
    <property type="project" value="InterPro"/>
</dbReference>
<keyword evidence="6" id="KW-0653">Protein transport</keyword>
<dbReference type="GO" id="GO:0016020">
    <property type="term" value="C:membrane"/>
    <property type="evidence" value="ECO:0007669"/>
    <property type="project" value="UniProtKB-SubCell"/>
</dbReference>
<feature type="compositionally biased region" description="Polar residues" evidence="9">
    <location>
        <begin position="117"/>
        <end position="131"/>
    </location>
</feature>
<dbReference type="GO" id="GO:0015031">
    <property type="term" value="P:protein transport"/>
    <property type="evidence" value="ECO:0007669"/>
    <property type="project" value="UniProtKB-KW"/>
</dbReference>
<feature type="transmembrane region" description="Helical" evidence="10">
    <location>
        <begin position="564"/>
        <end position="584"/>
    </location>
</feature>
<comment type="subcellular location">
    <subcellularLocation>
        <location evidence="1">Membrane</location>
        <topology evidence="1">Multi-pass membrane protein</topology>
    </subcellularLocation>
</comment>
<dbReference type="NCBIfam" id="TIGR00728">
    <property type="entry name" value="OPT_sfam"/>
    <property type="match status" value="1"/>
</dbReference>
<accession>A0A1B9J1A3</accession>
<feature type="transmembrane region" description="Helical" evidence="10">
    <location>
        <begin position="175"/>
        <end position="194"/>
    </location>
</feature>
<comment type="similarity">
    <text evidence="2">Belongs to the oligopeptide OPT transporter family.</text>
</comment>
<dbReference type="Proteomes" id="UP000092583">
    <property type="component" value="Unassembled WGS sequence"/>
</dbReference>
<evidence type="ECO:0000313" key="11">
    <source>
        <dbReference type="EMBL" id="OCF61561.1"/>
    </source>
</evidence>
<feature type="region of interest" description="Disordered" evidence="9">
    <location>
        <begin position="1"/>
        <end position="160"/>
    </location>
</feature>
<reference evidence="12" key="2">
    <citation type="submission" date="2013-12" db="EMBL/GenBank/DDBJ databases">
        <title>Evolution of pathogenesis and genome organization in the Tremellales.</title>
        <authorList>
            <person name="Cuomo C."/>
            <person name="Litvintseva A."/>
            <person name="Heitman J."/>
            <person name="Chen Y."/>
            <person name="Sun S."/>
            <person name="Springer D."/>
            <person name="Dromer F."/>
            <person name="Young S."/>
            <person name="Zeng Q."/>
            <person name="Chapman S."/>
            <person name="Gujja S."/>
            <person name="Saif S."/>
            <person name="Birren B."/>
        </authorList>
    </citation>
    <scope>NUCLEOTIDE SEQUENCE [LARGE SCALE GENOMIC DNA]</scope>
    <source>
        <strain evidence="12">CBS 10435</strain>
    </source>
</reference>
<dbReference type="Pfam" id="PF03169">
    <property type="entry name" value="OPT"/>
    <property type="match status" value="1"/>
</dbReference>
<gene>
    <name evidence="11" type="ORF">L486_01213</name>
</gene>